<dbReference type="PANTHER" id="PTHR31907">
    <property type="entry name" value="MLP-LIKE PROTEIN 423"/>
    <property type="match status" value="1"/>
</dbReference>
<keyword evidence="3" id="KW-1185">Reference proteome</keyword>
<dbReference type="Pfam" id="PF00407">
    <property type="entry name" value="Bet_v_1"/>
    <property type="match status" value="1"/>
</dbReference>
<evidence type="ECO:0000259" key="1">
    <source>
        <dbReference type="SMART" id="SM01037"/>
    </source>
</evidence>
<dbReference type="Gene3D" id="3.30.530.20">
    <property type="match status" value="1"/>
</dbReference>
<evidence type="ECO:0000313" key="2">
    <source>
        <dbReference type="EnsemblPlants" id="PGSC0003DMT400044158"/>
    </source>
</evidence>
<name>M1BFP6_SOLTU</name>
<dbReference type="eggNOG" id="ENOG502S1DK">
    <property type="taxonomic scope" value="Eukaryota"/>
</dbReference>
<dbReference type="Proteomes" id="UP000011115">
    <property type="component" value="Unassembled WGS sequence"/>
</dbReference>
<organism evidence="2 3">
    <name type="scientific">Solanum tuberosum</name>
    <name type="common">Potato</name>
    <dbReference type="NCBI Taxonomy" id="4113"/>
    <lineage>
        <taxon>Eukaryota</taxon>
        <taxon>Viridiplantae</taxon>
        <taxon>Streptophyta</taxon>
        <taxon>Embryophyta</taxon>
        <taxon>Tracheophyta</taxon>
        <taxon>Spermatophyta</taxon>
        <taxon>Magnoliopsida</taxon>
        <taxon>eudicotyledons</taxon>
        <taxon>Gunneridae</taxon>
        <taxon>Pentapetalae</taxon>
        <taxon>asterids</taxon>
        <taxon>lamiids</taxon>
        <taxon>Solanales</taxon>
        <taxon>Solanaceae</taxon>
        <taxon>Solanoideae</taxon>
        <taxon>Solaneae</taxon>
        <taxon>Solanum</taxon>
    </lineage>
</organism>
<dbReference type="AlphaFoldDB" id="M1BFP6"/>
<reference evidence="2" key="2">
    <citation type="submission" date="2015-06" db="UniProtKB">
        <authorList>
            <consortium name="EnsemblPlants"/>
        </authorList>
    </citation>
    <scope>IDENTIFICATION</scope>
    <source>
        <strain evidence="2">DM1-3 516 R44</strain>
    </source>
</reference>
<dbReference type="InterPro" id="IPR000916">
    <property type="entry name" value="Bet_v_I/MLP"/>
</dbReference>
<dbReference type="PaxDb" id="4113-PGSC0003DMT400044158"/>
<accession>M1BFP6</accession>
<protein>
    <submittedName>
        <fullName evidence="2">Major latex</fullName>
    </submittedName>
</protein>
<evidence type="ECO:0000313" key="3">
    <source>
        <dbReference type="Proteomes" id="UP000011115"/>
    </source>
</evidence>
<dbReference type="SUPFAM" id="SSF55961">
    <property type="entry name" value="Bet v1-like"/>
    <property type="match status" value="1"/>
</dbReference>
<dbReference type="GO" id="GO:0006952">
    <property type="term" value="P:defense response"/>
    <property type="evidence" value="ECO:0007669"/>
    <property type="project" value="InterPro"/>
</dbReference>
<dbReference type="SMART" id="SM01037">
    <property type="entry name" value="Bet_v_1"/>
    <property type="match status" value="1"/>
</dbReference>
<dbReference type="EnsemblPlants" id="PGSC0003DMT400044158">
    <property type="protein sequence ID" value="PGSC0003DMT400044158"/>
    <property type="gene ID" value="PGSC0003DMG400017142"/>
</dbReference>
<dbReference type="HOGENOM" id="CLU_081988_7_0_1"/>
<dbReference type="InterPro" id="IPR051761">
    <property type="entry name" value="MLP-like_ligand-binding"/>
</dbReference>
<dbReference type="Gramene" id="PGSC0003DMT400044158">
    <property type="protein sequence ID" value="PGSC0003DMT400044158"/>
    <property type="gene ID" value="PGSC0003DMG400017142"/>
</dbReference>
<dbReference type="InParanoid" id="M1BFP6"/>
<reference evidence="3" key="1">
    <citation type="journal article" date="2011" name="Nature">
        <title>Genome sequence and analysis of the tuber crop potato.</title>
        <authorList>
            <consortium name="The Potato Genome Sequencing Consortium"/>
        </authorList>
    </citation>
    <scope>NUCLEOTIDE SEQUENCE [LARGE SCALE GENOMIC DNA]</scope>
    <source>
        <strain evidence="3">cv. DM1-3 516 R44</strain>
    </source>
</reference>
<sequence>MLSQRRKATENLEKDDEWGGRGVEKTMWVGKGLGLGWAEVEKTLGGWGNSGKDDLEGQEKVVKVVVDDINKEKRLVTFKAFEGHVIEEYKAFKATLHIENKGDNNLVIWTIEYEKQNEHIPEPFSYLQLATNITKDVDTHHVNQ</sequence>
<dbReference type="InterPro" id="IPR023393">
    <property type="entry name" value="START-like_dom_sf"/>
</dbReference>
<proteinExistence type="predicted"/>
<feature type="domain" description="Bet v I/Major latex protein" evidence="1">
    <location>
        <begin position="33"/>
        <end position="144"/>
    </location>
</feature>